<organism evidence="1 2">
    <name type="scientific">Chlamydia felis (strain Fe/C-56)</name>
    <name type="common">Chlamydophila felis</name>
    <dbReference type="NCBI Taxonomy" id="264202"/>
    <lineage>
        <taxon>Bacteria</taxon>
        <taxon>Pseudomonadati</taxon>
        <taxon>Chlamydiota</taxon>
        <taxon>Chlamydiia</taxon>
        <taxon>Chlamydiales</taxon>
        <taxon>Chlamydiaceae</taxon>
        <taxon>Chlamydia/Chlamydophila group</taxon>
        <taxon>Chlamydia</taxon>
    </lineage>
</organism>
<keyword evidence="2" id="KW-1185">Reference proteome</keyword>
<dbReference type="STRING" id="264202.gene:10544337"/>
<gene>
    <name evidence="1" type="ordered locus">CF0512</name>
</gene>
<dbReference type="AlphaFoldDB" id="Q254K4"/>
<evidence type="ECO:0000313" key="1">
    <source>
        <dbReference type="EMBL" id="BAE81284.1"/>
    </source>
</evidence>
<dbReference type="KEGG" id="cfe:BAE81284.1"/>
<proteinExistence type="predicted"/>
<dbReference type="SUPFAM" id="SSF81901">
    <property type="entry name" value="HCP-like"/>
    <property type="match status" value="1"/>
</dbReference>
<dbReference type="Proteomes" id="UP000001260">
    <property type="component" value="Chromosome"/>
</dbReference>
<dbReference type="HOGENOM" id="CLU_390071_0_0_0"/>
<dbReference type="Gene3D" id="1.25.40.10">
    <property type="entry name" value="Tetratricopeptide repeat domain"/>
    <property type="match status" value="2"/>
</dbReference>
<dbReference type="RefSeq" id="WP_011458064.1">
    <property type="nucleotide sequence ID" value="NC_007899.1"/>
</dbReference>
<dbReference type="eggNOG" id="COG0457">
    <property type="taxonomic scope" value="Bacteria"/>
</dbReference>
<accession>Q254K4</accession>
<dbReference type="eggNOG" id="COG0790">
    <property type="taxonomic scope" value="Bacteria"/>
</dbReference>
<evidence type="ECO:0000313" key="2">
    <source>
        <dbReference type="Proteomes" id="UP000001260"/>
    </source>
</evidence>
<dbReference type="OrthoDB" id="19085at2"/>
<dbReference type="SUPFAM" id="SSF48452">
    <property type="entry name" value="TPR-like"/>
    <property type="match status" value="1"/>
</dbReference>
<sequence length="710" mass="81433">MGSSLPFISSKQFYRESETFDEFGYSEASINFLISELIDLEESSEISEGYLSISESLLMLARDHIVVLKKVIFYGMKYGINKKNSQILIDVLTYMDLLFKKLGISSSDRVSLCSAQICANYELFSLTGDATFLDKVVKNAHILDQLLKINPHLHDRLGWGHFCEGDKHEEVSHLVSAYVYEALGKTYLTLYYKSKETEVLVRSSQYFSKVLTLVSNRASAHADYAECLQIFGLLFGKSSYIQQAIDHLSQAIFLSFNRRFDNISYENYRYSYAVAVVRLFDVTYEKEHFHQANRILYQTVQACPHIAELWVVWGELLIRSGWLNSNMKHIEIGLDKLATAQKKGADPIMLSALLANGIAILGLYLEEPNLFRESRSRLVMAMKTFPGNAYLVQALGVIQLCSALYFGDDATFAASASCFKSCIEWEADNINSRQKLFDVYFAWGVRKKNVRLLQKAVSVAKGLCSLRPEVFLFWSDRGLALKCLAEASTDLAYKEIYLEESLLYYRRAWDLSHRMEILELWGHSCYLLADLQESLDYYDKAYALLSSIDEDRLSFRAKIILASTLLRKGKLLQDETLVEEALVILNSLVGEYPDQEDLLLLLGEAWLFLFWKRHCFESEELVRVYLERAIVLGCSEAYYTLGKFYAVKKDISQAWAMIMRSVDFGFKITESRWQKDPCLANLRDGHAFHEVVANQRGKLWWASKTEAKRN</sequence>
<protein>
    <submittedName>
        <fullName evidence="1">Uncharacterized protein</fullName>
    </submittedName>
</protein>
<dbReference type="InterPro" id="IPR011990">
    <property type="entry name" value="TPR-like_helical_dom_sf"/>
</dbReference>
<reference evidence="1 2" key="1">
    <citation type="journal article" date="2006" name="DNA Res.">
        <title>Genome sequence of the cat pathogen, Chlamydophila felis.</title>
        <authorList>
            <person name="Azuma Y."/>
            <person name="Hirakawa H."/>
            <person name="Yamashita A."/>
            <person name="Cai Y."/>
            <person name="Rahman M.A."/>
            <person name="Suzuki H."/>
            <person name="Mitaku S."/>
            <person name="Toh H."/>
            <person name="Goto S."/>
            <person name="Murakami T."/>
            <person name="Sugi K."/>
            <person name="Hayashi H."/>
            <person name="Fukushi H."/>
            <person name="Hattori M."/>
            <person name="Kuhara S."/>
            <person name="Shirai M."/>
        </authorList>
    </citation>
    <scope>NUCLEOTIDE SEQUENCE [LARGE SCALE GENOMIC DNA]</scope>
    <source>
        <strain evidence="1 2">Fe/C-56</strain>
    </source>
</reference>
<name>Q254K4_CHLFF</name>
<dbReference type="EMBL" id="AP006861">
    <property type="protein sequence ID" value="BAE81284.1"/>
    <property type="molecule type" value="Genomic_DNA"/>
</dbReference>